<dbReference type="EMBL" id="JAFHLR010000031">
    <property type="protein sequence ID" value="KAG5471750.1"/>
    <property type="molecule type" value="Genomic_DNA"/>
</dbReference>
<dbReference type="Proteomes" id="UP000674143">
    <property type="component" value="Chromosome 31"/>
</dbReference>
<sequence length="133" mass="14067">MHTSLRALLPGENGTMQAGIILSGHTDVVPVDKQRCGTELLVTVSDGNVGGHGGTGMKGFIAVALPLTSVYFEMKCSKLGHCSFSFGEEAGCVGVPCLISYVRVDYHVVEAAARMTGVHREQGLYSVPSGRRE</sequence>
<dbReference type="RefSeq" id="XP_067060867.1">
    <property type="nucleotide sequence ID" value="XM_067205315.1"/>
</dbReference>
<proteinExistence type="predicted"/>
<evidence type="ECO:0000313" key="1">
    <source>
        <dbReference type="EMBL" id="KAG5471750.1"/>
    </source>
</evidence>
<accession>A0A836GTU9</accession>
<evidence type="ECO:0000313" key="2">
    <source>
        <dbReference type="Proteomes" id="UP000674143"/>
    </source>
</evidence>
<dbReference type="SMR" id="A0A836GTU9"/>
<dbReference type="Gene3D" id="3.40.630.10">
    <property type="entry name" value="Zn peptidases"/>
    <property type="match status" value="1"/>
</dbReference>
<dbReference type="AlphaFoldDB" id="A0A836GTU9"/>
<dbReference type="KEGG" id="loi:92359249"/>
<reference evidence="1 2" key="1">
    <citation type="submission" date="2021-02" db="EMBL/GenBank/DDBJ databases">
        <title>Leishmania (Mundinia) orientalis Genome sequencing and assembly.</title>
        <authorList>
            <person name="Almutairi H."/>
            <person name="Gatherer D."/>
        </authorList>
    </citation>
    <scope>NUCLEOTIDE SEQUENCE [LARGE SCALE GENOMIC DNA]</scope>
    <source>
        <strain evidence="1">LSCM4</strain>
    </source>
</reference>
<gene>
    <name evidence="1" type="ORF">LSCM4_03303</name>
</gene>
<keyword evidence="2" id="KW-1185">Reference proteome</keyword>
<protein>
    <submittedName>
        <fullName evidence="1">Uncharacterized protein</fullName>
    </submittedName>
</protein>
<comment type="caution">
    <text evidence="1">The sequence shown here is derived from an EMBL/GenBank/DDBJ whole genome shotgun (WGS) entry which is preliminary data.</text>
</comment>
<organism evidence="1 2">
    <name type="scientific">Leishmania orientalis</name>
    <dbReference type="NCBI Taxonomy" id="2249476"/>
    <lineage>
        <taxon>Eukaryota</taxon>
        <taxon>Discoba</taxon>
        <taxon>Euglenozoa</taxon>
        <taxon>Kinetoplastea</taxon>
        <taxon>Metakinetoplastina</taxon>
        <taxon>Trypanosomatida</taxon>
        <taxon>Trypanosomatidae</taxon>
        <taxon>Leishmaniinae</taxon>
        <taxon>Leishmania</taxon>
    </lineage>
</organism>
<dbReference type="GeneID" id="92359249"/>
<name>A0A836GTU9_9TRYP</name>
<dbReference type="SUPFAM" id="SSF53187">
    <property type="entry name" value="Zn-dependent exopeptidases"/>
    <property type="match status" value="1"/>
</dbReference>